<accession>A0AAW0LY11</accession>
<dbReference type="EMBL" id="PKMF04000039">
    <property type="protein sequence ID" value="KAK7856117.1"/>
    <property type="molecule type" value="Genomic_DNA"/>
</dbReference>
<dbReference type="AlphaFoldDB" id="A0AAW0LY11"/>
<protein>
    <submittedName>
        <fullName evidence="1">Disease resistance-like protein dsc1</fullName>
    </submittedName>
</protein>
<comment type="caution">
    <text evidence="1">The sequence shown here is derived from an EMBL/GenBank/DDBJ whole genome shotgun (WGS) entry which is preliminary data.</text>
</comment>
<sequence>MAFTRPGFLSLTSLDLSGGNVTELDFWMQPDCFPVLRSINLAGTSIVTIPESIIKFTRLAHLDIKNCERLRDIPRLPQSIETVNAENCNYLDPQSPINLWEQFGEILGILLEAATSYSLLEFESEIGSNIVLDDSESESESESDSEIESDIVLDDSKSESQIQSSSFEFKSQFDFYLPYLLLPGNEIPKWCKFNHQSVGNSISFWVGPRFSNLAVCVAFPDYSWFDSDNFSISISINNCEKQIICRAHVTSDTDHLWLIYGQLNISNPCEQNHIELQVTGSKNSRSDYINCLRFHVECICCPPRPDISCQQLPSAGGHDCGSSSV</sequence>
<keyword evidence="2" id="KW-1185">Reference proteome</keyword>
<evidence type="ECO:0000313" key="1">
    <source>
        <dbReference type="EMBL" id="KAK7856117.1"/>
    </source>
</evidence>
<proteinExistence type="predicted"/>
<name>A0AAW0LY11_QUESU</name>
<evidence type="ECO:0000313" key="2">
    <source>
        <dbReference type="Proteomes" id="UP000237347"/>
    </source>
</evidence>
<dbReference type="Proteomes" id="UP000237347">
    <property type="component" value="Unassembled WGS sequence"/>
</dbReference>
<dbReference type="SUPFAM" id="SSF52058">
    <property type="entry name" value="L domain-like"/>
    <property type="match status" value="1"/>
</dbReference>
<organism evidence="1 2">
    <name type="scientific">Quercus suber</name>
    <name type="common">Cork oak</name>
    <dbReference type="NCBI Taxonomy" id="58331"/>
    <lineage>
        <taxon>Eukaryota</taxon>
        <taxon>Viridiplantae</taxon>
        <taxon>Streptophyta</taxon>
        <taxon>Embryophyta</taxon>
        <taxon>Tracheophyta</taxon>
        <taxon>Spermatophyta</taxon>
        <taxon>Magnoliopsida</taxon>
        <taxon>eudicotyledons</taxon>
        <taxon>Gunneridae</taxon>
        <taxon>Pentapetalae</taxon>
        <taxon>rosids</taxon>
        <taxon>fabids</taxon>
        <taxon>Fagales</taxon>
        <taxon>Fagaceae</taxon>
        <taxon>Quercus</taxon>
    </lineage>
</organism>
<dbReference type="Gene3D" id="3.80.10.10">
    <property type="entry name" value="Ribonuclease Inhibitor"/>
    <property type="match status" value="1"/>
</dbReference>
<gene>
    <name evidence="1" type="primary">DSC1_1</name>
    <name evidence="1" type="ORF">CFP56_025025</name>
</gene>
<dbReference type="InterPro" id="IPR032675">
    <property type="entry name" value="LRR_dom_sf"/>
</dbReference>
<reference evidence="1 2" key="1">
    <citation type="journal article" date="2018" name="Sci. Data">
        <title>The draft genome sequence of cork oak.</title>
        <authorList>
            <person name="Ramos A.M."/>
            <person name="Usie A."/>
            <person name="Barbosa P."/>
            <person name="Barros P.M."/>
            <person name="Capote T."/>
            <person name="Chaves I."/>
            <person name="Simoes F."/>
            <person name="Abreu I."/>
            <person name="Carrasquinho I."/>
            <person name="Faro C."/>
            <person name="Guimaraes J.B."/>
            <person name="Mendonca D."/>
            <person name="Nobrega F."/>
            <person name="Rodrigues L."/>
            <person name="Saibo N.J.M."/>
            <person name="Varela M.C."/>
            <person name="Egas C."/>
            <person name="Matos J."/>
            <person name="Miguel C.M."/>
            <person name="Oliveira M.M."/>
            <person name="Ricardo C.P."/>
            <person name="Goncalves S."/>
        </authorList>
    </citation>
    <scope>NUCLEOTIDE SEQUENCE [LARGE SCALE GENOMIC DNA]</scope>
    <source>
        <strain evidence="2">cv. HL8</strain>
    </source>
</reference>